<accession>A0A371CHC7</accession>
<evidence type="ECO:0000313" key="2">
    <source>
        <dbReference type="EMBL" id="RDX39688.1"/>
    </source>
</evidence>
<name>A0A371CHC7_9APHY</name>
<dbReference type="Proteomes" id="UP000256964">
    <property type="component" value="Unassembled WGS sequence"/>
</dbReference>
<evidence type="ECO:0000256" key="1">
    <source>
        <dbReference type="SAM" id="MobiDB-lite"/>
    </source>
</evidence>
<dbReference type="EMBL" id="KZ857677">
    <property type="protein sequence ID" value="RDX39688.1"/>
    <property type="molecule type" value="Genomic_DNA"/>
</dbReference>
<dbReference type="OrthoDB" id="3199698at2759"/>
<reference evidence="2 3" key="1">
    <citation type="journal article" date="2018" name="Biotechnol. Biofuels">
        <title>Integrative visual omics of the white-rot fungus Polyporus brumalis exposes the biotechnological potential of its oxidative enzymes for delignifying raw plant biomass.</title>
        <authorList>
            <person name="Miyauchi S."/>
            <person name="Rancon A."/>
            <person name="Drula E."/>
            <person name="Hage H."/>
            <person name="Chaduli D."/>
            <person name="Favel A."/>
            <person name="Grisel S."/>
            <person name="Henrissat B."/>
            <person name="Herpoel-Gimbert I."/>
            <person name="Ruiz-Duenas F.J."/>
            <person name="Chevret D."/>
            <person name="Hainaut M."/>
            <person name="Lin J."/>
            <person name="Wang M."/>
            <person name="Pangilinan J."/>
            <person name="Lipzen A."/>
            <person name="Lesage-Meessen L."/>
            <person name="Navarro D."/>
            <person name="Riley R."/>
            <person name="Grigoriev I.V."/>
            <person name="Zhou S."/>
            <person name="Raouche S."/>
            <person name="Rosso M.N."/>
        </authorList>
    </citation>
    <scope>NUCLEOTIDE SEQUENCE [LARGE SCALE GENOMIC DNA]</scope>
    <source>
        <strain evidence="2 3">BRFM 1820</strain>
    </source>
</reference>
<proteinExistence type="predicted"/>
<sequence length="414" mass="45650">MGCSLKNSELIWSVGPLVLPLRSLRLSPRWATCSGSLRGFKGMSGSPTTWSAVSGGMRELARRTRRHDGCVGLSDVTTLDLPCETMADGTSRGRKYSISLELTVKISRAASCLSQHLLRPLEMTATHATYHLEIRPQISTRSLGLHASMIPLMVPPEGKSRARKERDTVMDVIEATSPHLRSAAFCAPNLGSDKTTVLVATRQRGSLPQRYSLLETGLSTRKLCDDHGIIKGTFQHHLVTWVEAYSSNVHGIAVVPSDPDSLKVVAFEQWIGSKASFEGLSPAIAGHVPCQMINDALHRFQRERKIFKTTGVRETYHKALRPNESSVRFTRQAVLLHDGGEAYHFREATVPPPSKNNALKQIIKTNERLDKLAAFRVDLESAVCSMVRAHADHIHPTTAESDSDSNRRKRHSAG</sequence>
<protein>
    <submittedName>
        <fullName evidence="2">Uncharacterized protein</fullName>
    </submittedName>
</protein>
<keyword evidence="3" id="KW-1185">Reference proteome</keyword>
<feature type="region of interest" description="Disordered" evidence="1">
    <location>
        <begin position="394"/>
        <end position="414"/>
    </location>
</feature>
<dbReference type="AlphaFoldDB" id="A0A371CHC7"/>
<organism evidence="2 3">
    <name type="scientific">Lentinus brumalis</name>
    <dbReference type="NCBI Taxonomy" id="2498619"/>
    <lineage>
        <taxon>Eukaryota</taxon>
        <taxon>Fungi</taxon>
        <taxon>Dikarya</taxon>
        <taxon>Basidiomycota</taxon>
        <taxon>Agaricomycotina</taxon>
        <taxon>Agaricomycetes</taxon>
        <taxon>Polyporales</taxon>
        <taxon>Polyporaceae</taxon>
        <taxon>Lentinus</taxon>
    </lineage>
</organism>
<dbReference type="STRING" id="139420.A0A371CHC7"/>
<gene>
    <name evidence="2" type="ORF">OH76DRAFT_1424151</name>
</gene>
<evidence type="ECO:0000313" key="3">
    <source>
        <dbReference type="Proteomes" id="UP000256964"/>
    </source>
</evidence>